<reference evidence="2" key="1">
    <citation type="submission" date="2025-08" db="UniProtKB">
        <authorList>
            <consortium name="Ensembl"/>
        </authorList>
    </citation>
    <scope>IDENTIFICATION</scope>
</reference>
<accession>A0A8C7XRK3</accession>
<sequence length="669" mass="76519">MAKRTISGTSSHRAKVKKTCDSFKVEWLSEYVQIEGKAVKLGDIFSFSSEKGLLCKTCCEAKIASEFSEGKVWTTWKLDYLKRHIQHKSHLKAVEIVKRCKLGMGIGTLLGESTKNREQRIELSLINKSNPEQVKILIDNILLAINMNTSMLSVQQIHDHMAKYVSLPESWRSKNYAFEFVNSINQTVQNETMCKIKNAPWHTLIVDESTDLTVHKMLVLYIKYREENSVNHATVFAGLIQLRSCTAQDIVQAIRQFYTKHGLDMQRMVMLTSDGASVMLGKRNGVAALLKQQIPHLTEQHCVAHREDLSIDDAWKDLPLMRDVETFLRTVYSTFYRSTVKRGKFDELAKILDEDTLSFRPLNEVRWLSRDQAVKAVLRNYTVLEEYFERESSENGDPVANYCYKKLTDPKLKFTLTALGDVLGELAHLCLSFQKRNLTVLEGQCFARAKIEKLRSQYLTEGKDVRWSDRVKEAMNALSADGRNTGELLRFICKLCGQLDARFPEDELKEWSALDIEGLSSDISFEYGAADIATLAKKYEAILHQPHSLEVINSEYAEFKFIMRQKLKQGSISTFSDMVAATLKCEELKHISQLVDICATFQASSADCERGFSLMNRIKTASRNLLEVDHLDQGWVGRVDIRVFIFYTLLFSDISLYTLYVCLIQKNVK</sequence>
<evidence type="ECO:0000313" key="3">
    <source>
        <dbReference type="Proteomes" id="UP000694383"/>
    </source>
</evidence>
<evidence type="ECO:0000256" key="1">
    <source>
        <dbReference type="SAM" id="Phobius"/>
    </source>
</evidence>
<dbReference type="Proteomes" id="UP000694383">
    <property type="component" value="Unplaced"/>
</dbReference>
<keyword evidence="3" id="KW-1185">Reference proteome</keyword>
<dbReference type="AlphaFoldDB" id="A0A8C7XRK3"/>
<organism evidence="2 3">
    <name type="scientific">Oryzias sinensis</name>
    <name type="common">Chinese medaka</name>
    <dbReference type="NCBI Taxonomy" id="183150"/>
    <lineage>
        <taxon>Eukaryota</taxon>
        <taxon>Metazoa</taxon>
        <taxon>Chordata</taxon>
        <taxon>Craniata</taxon>
        <taxon>Vertebrata</taxon>
        <taxon>Euteleostomi</taxon>
        <taxon>Actinopterygii</taxon>
        <taxon>Neopterygii</taxon>
        <taxon>Teleostei</taxon>
        <taxon>Neoteleostei</taxon>
        <taxon>Acanthomorphata</taxon>
        <taxon>Ovalentaria</taxon>
        <taxon>Atherinomorphae</taxon>
        <taxon>Beloniformes</taxon>
        <taxon>Adrianichthyidae</taxon>
        <taxon>Oryziinae</taxon>
        <taxon>Oryzias</taxon>
    </lineage>
</organism>
<reference evidence="2" key="2">
    <citation type="submission" date="2025-09" db="UniProtKB">
        <authorList>
            <consortium name="Ensembl"/>
        </authorList>
    </citation>
    <scope>IDENTIFICATION</scope>
</reference>
<dbReference type="Ensembl" id="ENSOSIT00000018599.1">
    <property type="protein sequence ID" value="ENSOSIP00000017608.1"/>
    <property type="gene ID" value="ENSOSIG00000009612.1"/>
</dbReference>
<evidence type="ECO:0008006" key="4">
    <source>
        <dbReference type="Google" id="ProtNLM"/>
    </source>
</evidence>
<evidence type="ECO:0000313" key="2">
    <source>
        <dbReference type="Ensembl" id="ENSOSIP00000017608.1"/>
    </source>
</evidence>
<keyword evidence="1" id="KW-0812">Transmembrane</keyword>
<proteinExistence type="predicted"/>
<name>A0A8C7XRK3_9TELE</name>
<dbReference type="PANTHER" id="PTHR46880:SF8">
    <property type="entry name" value="E3 SUMO-PROTEIN LIGASE KIAA1586"/>
    <property type="match status" value="1"/>
</dbReference>
<feature type="transmembrane region" description="Helical" evidence="1">
    <location>
        <begin position="644"/>
        <end position="663"/>
    </location>
</feature>
<keyword evidence="1" id="KW-1133">Transmembrane helix</keyword>
<protein>
    <recommendedName>
        <fullName evidence="4">DUF4371 domain-containing protein</fullName>
    </recommendedName>
</protein>
<dbReference type="InterPro" id="IPR012337">
    <property type="entry name" value="RNaseH-like_sf"/>
</dbReference>
<dbReference type="SUPFAM" id="SSF53098">
    <property type="entry name" value="Ribonuclease H-like"/>
    <property type="match status" value="1"/>
</dbReference>
<keyword evidence="1" id="KW-0472">Membrane</keyword>
<dbReference type="GeneTree" id="ENSGT00390000012171"/>
<dbReference type="PANTHER" id="PTHR46880">
    <property type="entry name" value="RAS-ASSOCIATING DOMAIN-CONTAINING PROTEIN"/>
    <property type="match status" value="1"/>
</dbReference>